<name>A0A7G5GWS9_9BACT</name>
<proteinExistence type="predicted"/>
<dbReference type="InterPro" id="IPR013783">
    <property type="entry name" value="Ig-like_fold"/>
</dbReference>
<dbReference type="EMBL" id="CP059732">
    <property type="protein sequence ID" value="QMW03321.1"/>
    <property type="molecule type" value="Genomic_DNA"/>
</dbReference>
<protein>
    <recommendedName>
        <fullName evidence="2">Fibronectin type-III domain-containing protein</fullName>
    </recommendedName>
</protein>
<dbReference type="AlphaFoldDB" id="A0A7G5GWS9"/>
<evidence type="ECO:0000313" key="3">
    <source>
        <dbReference type="EMBL" id="QMW03321.1"/>
    </source>
</evidence>
<dbReference type="SMART" id="SM00060">
    <property type="entry name" value="FN3"/>
    <property type="match status" value="4"/>
</dbReference>
<dbReference type="Gene3D" id="2.60.40.10">
    <property type="entry name" value="Immunoglobulins"/>
    <property type="match status" value="5"/>
</dbReference>
<evidence type="ECO:0000313" key="4">
    <source>
        <dbReference type="Proteomes" id="UP000515369"/>
    </source>
</evidence>
<keyword evidence="4" id="KW-1185">Reference proteome</keyword>
<evidence type="ECO:0000259" key="2">
    <source>
        <dbReference type="PROSITE" id="PS50853"/>
    </source>
</evidence>
<feature type="domain" description="Fibronectin type-III" evidence="2">
    <location>
        <begin position="325"/>
        <end position="418"/>
    </location>
</feature>
<evidence type="ECO:0000256" key="1">
    <source>
        <dbReference type="SAM" id="MobiDB-lite"/>
    </source>
</evidence>
<sequence length="712" mass="80873">MMKSVFIKLYLLIVAALNLLVVRLCVGQGQPHTTNPTSLTMLAKVEKSGVILRWSPLNYETWQAGNQFGYQVIRTTFWRDGKPVVPRERTVLTTQPLRPLPKSYWDAAEKKDKYARVAGGLLYGKESIITPIPDAKKEPNTEKELQNDKNIRVILALFSADMSPGVAVAMGLRLADRTVKANERYEYRVFIQYPALTPGQATPDTARVLLAPSVPTIVPRPEQLTFHYADSTTLLRWDAGKPMTYSAFVVERSDDGGKQYRSISPQPLLAAPPTDSTGPYGSKMDKVPTLYKHYYYRVRGITPFGEYSPPSASVDVFAYRTDLSGPTQVIYTLLDSNKVALHWNFPDSLARDIRGFDIVRAKALGGQYTYLSKTPLRRTERAFVDLKPEKTNYYRIVALDWGGHEHTSYPLLVQLSDSIPPARPTNLTATVSKEGVVNLRWKAPDDNDLMGFRVYRSSQKNHEYSLITKKTQTQTTFTDTVSLKQLDKYIYYFVVALDQHYNPSRSSDTLRVKRPDVIPPTAPVFANYQLTDSTIQLAWKLSSSLDVSRHVLYRRTLPDTTFRPLLTFPVNRPLLTYADTALSYGAEYEYVLQAIDESGLTSGRDCRIKLQTFSSGIRPPIRDVQLQADRAKRQFVVHWTYPQKAIKHYLIYRQRGNERLSLYKVIDGKLTQWIDTEIVPDVPYQYRLMALFTDNGESKLSASFPAILPAKE</sequence>
<dbReference type="PROSITE" id="PS50853">
    <property type="entry name" value="FN3"/>
    <property type="match status" value="2"/>
</dbReference>
<dbReference type="CDD" id="cd00063">
    <property type="entry name" value="FN3"/>
    <property type="match status" value="1"/>
</dbReference>
<dbReference type="Proteomes" id="UP000515369">
    <property type="component" value="Chromosome"/>
</dbReference>
<dbReference type="InterPro" id="IPR036116">
    <property type="entry name" value="FN3_sf"/>
</dbReference>
<reference evidence="3 4" key="1">
    <citation type="submission" date="2020-07" db="EMBL/GenBank/DDBJ databases">
        <title>Spirosoma foliorum sp. nov., isolated from the leaves on the Nejang mountain Korea, Republic of.</title>
        <authorList>
            <person name="Ho H."/>
            <person name="Lee Y.-J."/>
            <person name="Nurcahyanto D.-A."/>
            <person name="Kim S.-G."/>
        </authorList>
    </citation>
    <scope>NUCLEOTIDE SEQUENCE [LARGE SCALE GENOMIC DNA]</scope>
    <source>
        <strain evidence="3 4">PL0136</strain>
    </source>
</reference>
<feature type="domain" description="Fibronectin type-III" evidence="2">
    <location>
        <begin position="519"/>
        <end position="620"/>
    </location>
</feature>
<dbReference type="KEGG" id="sfol:H3H32_36630"/>
<dbReference type="RefSeq" id="WP_182460608.1">
    <property type="nucleotide sequence ID" value="NZ_CP059732.1"/>
</dbReference>
<dbReference type="InterPro" id="IPR003961">
    <property type="entry name" value="FN3_dom"/>
</dbReference>
<accession>A0A7G5GWS9</accession>
<feature type="region of interest" description="Disordered" evidence="1">
    <location>
        <begin position="263"/>
        <end position="282"/>
    </location>
</feature>
<organism evidence="3 4">
    <name type="scientific">Spirosoma foliorum</name>
    <dbReference type="NCBI Taxonomy" id="2710596"/>
    <lineage>
        <taxon>Bacteria</taxon>
        <taxon>Pseudomonadati</taxon>
        <taxon>Bacteroidota</taxon>
        <taxon>Cytophagia</taxon>
        <taxon>Cytophagales</taxon>
        <taxon>Cytophagaceae</taxon>
        <taxon>Spirosoma</taxon>
    </lineage>
</organism>
<dbReference type="SUPFAM" id="SSF49265">
    <property type="entry name" value="Fibronectin type III"/>
    <property type="match status" value="2"/>
</dbReference>
<gene>
    <name evidence="3" type="ORF">H3H32_36630</name>
</gene>